<keyword evidence="2" id="KW-1185">Reference proteome</keyword>
<comment type="caution">
    <text evidence="1">The sequence shown here is derived from an EMBL/GenBank/DDBJ whole genome shotgun (WGS) entry which is preliminary data.</text>
</comment>
<dbReference type="EMBL" id="JRRC01028454">
    <property type="protein sequence ID" value="KHF98110.1"/>
    <property type="molecule type" value="Genomic_DNA"/>
</dbReference>
<proteinExistence type="predicted"/>
<evidence type="ECO:0000313" key="1">
    <source>
        <dbReference type="EMBL" id="KHF98110.1"/>
    </source>
</evidence>
<protein>
    <submittedName>
        <fullName evidence="1">Uncharacterized protein</fullName>
    </submittedName>
</protein>
<dbReference type="AlphaFoldDB" id="A0A0B0MGR9"/>
<name>A0A0B0MGR9_GOSAR</name>
<sequence>MVNLISIYRQWSRFYRQSYLSEVVAEQIEDGESYLHVSAMEQILAIGLISLRFYLPEIAAEQIFADGESYFHVSAMEQILPPSLISLT</sequence>
<evidence type="ECO:0000313" key="2">
    <source>
        <dbReference type="Proteomes" id="UP000032142"/>
    </source>
</evidence>
<gene>
    <name evidence="1" type="ORF">F383_37226</name>
</gene>
<accession>A0A0B0MGR9</accession>
<reference evidence="2" key="1">
    <citation type="submission" date="2014-09" db="EMBL/GenBank/DDBJ databases">
        <authorList>
            <person name="Mudge J."/>
            <person name="Ramaraj T."/>
            <person name="Lindquist I.E."/>
            <person name="Bharti A.K."/>
            <person name="Sundararajan A."/>
            <person name="Cameron C.T."/>
            <person name="Woodward J.E."/>
            <person name="May G.D."/>
            <person name="Brubaker C."/>
            <person name="Broadhvest J."/>
            <person name="Wilkins T.A."/>
        </authorList>
    </citation>
    <scope>NUCLEOTIDE SEQUENCE</scope>
    <source>
        <strain evidence="2">cv. AKA8401</strain>
    </source>
</reference>
<organism evidence="1 2">
    <name type="scientific">Gossypium arboreum</name>
    <name type="common">Tree cotton</name>
    <name type="synonym">Gossypium nanking</name>
    <dbReference type="NCBI Taxonomy" id="29729"/>
    <lineage>
        <taxon>Eukaryota</taxon>
        <taxon>Viridiplantae</taxon>
        <taxon>Streptophyta</taxon>
        <taxon>Embryophyta</taxon>
        <taxon>Tracheophyta</taxon>
        <taxon>Spermatophyta</taxon>
        <taxon>Magnoliopsida</taxon>
        <taxon>eudicotyledons</taxon>
        <taxon>Gunneridae</taxon>
        <taxon>Pentapetalae</taxon>
        <taxon>rosids</taxon>
        <taxon>malvids</taxon>
        <taxon>Malvales</taxon>
        <taxon>Malvaceae</taxon>
        <taxon>Malvoideae</taxon>
        <taxon>Gossypium</taxon>
    </lineage>
</organism>
<dbReference type="Proteomes" id="UP000032142">
    <property type="component" value="Unassembled WGS sequence"/>
</dbReference>